<keyword evidence="8" id="KW-1185">Reference proteome</keyword>
<keyword evidence="4 5" id="KW-0472">Membrane</keyword>
<evidence type="ECO:0000256" key="4">
    <source>
        <dbReference type="ARBA" id="ARBA00023136"/>
    </source>
</evidence>
<keyword evidence="3 5" id="KW-1133">Transmembrane helix</keyword>
<accession>A0ABT3X993</accession>
<dbReference type="EMBL" id="JAPMLT010000010">
    <property type="protein sequence ID" value="MCX7571339.1"/>
    <property type="molecule type" value="Genomic_DNA"/>
</dbReference>
<dbReference type="InterPro" id="IPR009908">
    <property type="entry name" value="Methylamine_util_MauE"/>
</dbReference>
<feature type="transmembrane region" description="Helical" evidence="5">
    <location>
        <begin position="57"/>
        <end position="89"/>
    </location>
</feature>
<evidence type="ECO:0000313" key="7">
    <source>
        <dbReference type="EMBL" id="MCX7571339.1"/>
    </source>
</evidence>
<name>A0ABT3X993_9BACL</name>
<proteinExistence type="predicted"/>
<organism evidence="7 8">
    <name type="scientific">Tumebacillus lacus</name>
    <dbReference type="NCBI Taxonomy" id="2995335"/>
    <lineage>
        <taxon>Bacteria</taxon>
        <taxon>Bacillati</taxon>
        <taxon>Bacillota</taxon>
        <taxon>Bacilli</taxon>
        <taxon>Bacillales</taxon>
        <taxon>Alicyclobacillaceae</taxon>
        <taxon>Tumebacillus</taxon>
    </lineage>
</organism>
<protein>
    <submittedName>
        <fullName evidence="7">DoxX family membrane protein</fullName>
    </submittedName>
</protein>
<gene>
    <name evidence="7" type="ORF">OS242_15425</name>
</gene>
<evidence type="ECO:0000313" key="8">
    <source>
        <dbReference type="Proteomes" id="UP001208017"/>
    </source>
</evidence>
<dbReference type="Proteomes" id="UP001208017">
    <property type="component" value="Unassembled WGS sequence"/>
</dbReference>
<feature type="transmembrane region" description="Helical" evidence="5">
    <location>
        <begin position="156"/>
        <end position="177"/>
    </location>
</feature>
<evidence type="ECO:0000256" key="3">
    <source>
        <dbReference type="ARBA" id="ARBA00022989"/>
    </source>
</evidence>
<comment type="subcellular location">
    <subcellularLocation>
        <location evidence="1">Membrane</location>
        <topology evidence="1">Multi-pass membrane protein</topology>
    </subcellularLocation>
</comment>
<feature type="transmembrane region" description="Helical" evidence="5">
    <location>
        <begin position="115"/>
        <end position="136"/>
    </location>
</feature>
<reference evidence="7 8" key="1">
    <citation type="submission" date="2022-11" db="EMBL/GenBank/DDBJ databases">
        <title>Study of microbial diversity in lake waters.</title>
        <authorList>
            <person name="Zhang J."/>
        </authorList>
    </citation>
    <scope>NUCLEOTIDE SEQUENCE [LARGE SCALE GENOMIC DNA]</scope>
    <source>
        <strain evidence="7 8">DT12</strain>
    </source>
</reference>
<comment type="caution">
    <text evidence="7">The sequence shown here is derived from an EMBL/GenBank/DDBJ whole genome shotgun (WGS) entry which is preliminary data.</text>
</comment>
<keyword evidence="2 5" id="KW-0812">Transmembrane</keyword>
<evidence type="ECO:0000256" key="1">
    <source>
        <dbReference type="ARBA" id="ARBA00004141"/>
    </source>
</evidence>
<evidence type="ECO:0000256" key="5">
    <source>
        <dbReference type="SAM" id="Phobius"/>
    </source>
</evidence>
<dbReference type="Pfam" id="PF07291">
    <property type="entry name" value="MauE"/>
    <property type="match status" value="1"/>
</dbReference>
<dbReference type="RefSeq" id="WP_267152587.1">
    <property type="nucleotide sequence ID" value="NZ_JAPMLT010000010.1"/>
</dbReference>
<sequence length="191" mass="20563">MDDLAVWFRLVLACMFLSTAWSKHKTMAEHIGIVRDYQILPARLTEPFAKAETYVELLLGVLLLLGLFQPLAAVGCAGMLALYSIAIAINLRRGRLEMSCGCGGVAGQHSISWKLVARNAVLAAAAVWVCIANVPLGTTDALLGGAAWGEVFGLRWAAMLGITVATMMAWTIGNELASLRQEFRTLLEGKS</sequence>
<evidence type="ECO:0000256" key="2">
    <source>
        <dbReference type="ARBA" id="ARBA00022692"/>
    </source>
</evidence>
<evidence type="ECO:0000259" key="6">
    <source>
        <dbReference type="Pfam" id="PF07291"/>
    </source>
</evidence>
<feature type="domain" description="Methylamine utilisation protein MauE" evidence="6">
    <location>
        <begin position="2"/>
        <end position="131"/>
    </location>
</feature>